<reference evidence="3 4" key="1">
    <citation type="journal article" date="2018" name="Nat. Ecol. Evol.">
        <title>Shark genomes provide insights into elasmobranch evolution and the origin of vertebrates.</title>
        <authorList>
            <person name="Hara Y"/>
            <person name="Yamaguchi K"/>
            <person name="Onimaru K"/>
            <person name="Kadota M"/>
            <person name="Koyanagi M"/>
            <person name="Keeley SD"/>
            <person name="Tatsumi K"/>
            <person name="Tanaka K"/>
            <person name="Motone F"/>
            <person name="Kageyama Y"/>
            <person name="Nozu R"/>
            <person name="Adachi N"/>
            <person name="Nishimura O"/>
            <person name="Nakagawa R"/>
            <person name="Tanegashima C"/>
            <person name="Kiyatake I"/>
            <person name="Matsumoto R"/>
            <person name="Murakumo K"/>
            <person name="Nishida K"/>
            <person name="Terakita A"/>
            <person name="Kuratani S"/>
            <person name="Sato K"/>
            <person name="Hyodo S Kuraku.S."/>
        </authorList>
    </citation>
    <scope>NUCLEOTIDE SEQUENCE [LARGE SCALE GENOMIC DNA]</scope>
</reference>
<gene>
    <name evidence="3" type="ORF">scyTo_0004910</name>
</gene>
<sequence>MLRATVLISGSPALKASFKLKNLPKLTLACLGLGASSVANSQKMVTVEAKVLHRPNSRVTRSFLKDLFWKLHFTVHVSVRAVILLLRFGPLLLLYPVCFTSSSLALFWCDLLLKSIKAAGPTFIKLGQWFSTRRDLFSAEFCDKMSRLHVHVTPHPWNYTEYSMKRAFGEGWKNIFQFENKEPIRSGSIAQVYRAYSDPKSINNSEFQKLAESFEKEDQFEAWEVFGLRGIFHHMFGEKQNYFPDQINEVGHHDPQNVSETAEALIGTPELEDGKATLHPESTAEQHSLIPVVIKVLHPGIAHQVNMDLLLMKAASWVLDLLPGLKWLHLTEVVGEFERLMTRLIDLRYEAKNTERFRENFQDVESVKFPIPLRPFVTRTILVETFEESEPISIYLTKDVPNTLKQRLARVGMEMLLKMVFVDSFIHGDLHPGNILIQGADQFNLQNDDRTTIVDLCDTLIVNVHPSQFPLKLLLLDAGIATELQPSDLHNFKAIFTAVIEGQGEQVAELVLTQARTSECRDIQLFKSEIEKLFSEAKMKTGSLGELHIASLLSQVLETLLAHKVKVRSNIASIIFAFMVLEGLSRSLNPRLDLLEVARPFLLKNTTGL</sequence>
<dbReference type="InterPro" id="IPR052402">
    <property type="entry name" value="ADCK_kinase"/>
</dbReference>
<dbReference type="STRING" id="75743.A0A401NYY9"/>
<feature type="domain" description="ABC1 atypical kinase-like" evidence="2">
    <location>
        <begin position="285"/>
        <end position="510"/>
    </location>
</feature>
<dbReference type="InterPro" id="IPR044095">
    <property type="entry name" value="ADCK2_dom"/>
</dbReference>
<dbReference type="InterPro" id="IPR004147">
    <property type="entry name" value="ABC1_dom"/>
</dbReference>
<dbReference type="AlphaFoldDB" id="A0A401NYY9"/>
<dbReference type="InterPro" id="IPR011009">
    <property type="entry name" value="Kinase-like_dom_sf"/>
</dbReference>
<dbReference type="GO" id="GO:0005739">
    <property type="term" value="C:mitochondrion"/>
    <property type="evidence" value="ECO:0007669"/>
    <property type="project" value="TreeGrafter"/>
</dbReference>
<keyword evidence="4" id="KW-1185">Reference proteome</keyword>
<dbReference type="OMA" id="CWIKFGQ"/>
<protein>
    <recommendedName>
        <fullName evidence="2">ABC1 atypical kinase-like domain-containing protein</fullName>
    </recommendedName>
</protein>
<organism evidence="3 4">
    <name type="scientific">Scyliorhinus torazame</name>
    <name type="common">Cloudy catshark</name>
    <name type="synonym">Catulus torazame</name>
    <dbReference type="NCBI Taxonomy" id="75743"/>
    <lineage>
        <taxon>Eukaryota</taxon>
        <taxon>Metazoa</taxon>
        <taxon>Chordata</taxon>
        <taxon>Craniata</taxon>
        <taxon>Vertebrata</taxon>
        <taxon>Chondrichthyes</taxon>
        <taxon>Elasmobranchii</taxon>
        <taxon>Galeomorphii</taxon>
        <taxon>Galeoidea</taxon>
        <taxon>Carcharhiniformes</taxon>
        <taxon>Scyliorhinidae</taxon>
        <taxon>Scyliorhinus</taxon>
    </lineage>
</organism>
<dbReference type="CDD" id="cd13971">
    <property type="entry name" value="ADCK2-like"/>
    <property type="match status" value="1"/>
</dbReference>
<comment type="similarity">
    <text evidence="1">Belongs to the protein kinase superfamily. ADCK protein kinase family.</text>
</comment>
<accession>A0A401NYY9</accession>
<name>A0A401NYY9_SCYTO</name>
<proteinExistence type="inferred from homology"/>
<dbReference type="EMBL" id="BFAA01001481">
    <property type="protein sequence ID" value="GCB66122.1"/>
    <property type="molecule type" value="Genomic_DNA"/>
</dbReference>
<feature type="domain" description="ABC1 atypical kinase-like" evidence="2">
    <location>
        <begin position="148"/>
        <end position="196"/>
    </location>
</feature>
<dbReference type="SUPFAM" id="SSF56112">
    <property type="entry name" value="Protein kinase-like (PK-like)"/>
    <property type="match status" value="1"/>
</dbReference>
<dbReference type="OrthoDB" id="427480at2759"/>
<evidence type="ECO:0000313" key="3">
    <source>
        <dbReference type="EMBL" id="GCB66122.1"/>
    </source>
</evidence>
<dbReference type="PANTHER" id="PTHR45890">
    <property type="entry name" value="AARF DOMAIN CONTAINING KINASE 2 (PREDICTED)"/>
    <property type="match status" value="1"/>
</dbReference>
<evidence type="ECO:0000256" key="1">
    <source>
        <dbReference type="ARBA" id="ARBA00009670"/>
    </source>
</evidence>
<dbReference type="Pfam" id="PF03109">
    <property type="entry name" value="ABC1"/>
    <property type="match status" value="2"/>
</dbReference>
<dbReference type="PANTHER" id="PTHR45890:SF1">
    <property type="entry name" value="AARF DOMAIN CONTAINING KINASE 2"/>
    <property type="match status" value="1"/>
</dbReference>
<dbReference type="Proteomes" id="UP000288216">
    <property type="component" value="Unassembled WGS sequence"/>
</dbReference>
<comment type="caution">
    <text evidence="3">The sequence shown here is derived from an EMBL/GenBank/DDBJ whole genome shotgun (WGS) entry which is preliminary data.</text>
</comment>
<evidence type="ECO:0000259" key="2">
    <source>
        <dbReference type="Pfam" id="PF03109"/>
    </source>
</evidence>
<evidence type="ECO:0000313" key="4">
    <source>
        <dbReference type="Proteomes" id="UP000288216"/>
    </source>
</evidence>